<keyword evidence="1" id="KW-0560">Oxidoreductase</keyword>
<feature type="domain" description="3-hydroxyisobutyrate dehydrogenase-like NAD-binding" evidence="4">
    <location>
        <begin position="167"/>
        <end position="287"/>
    </location>
</feature>
<dbReference type="PIRSF" id="PIRSF000103">
    <property type="entry name" value="HIBADH"/>
    <property type="match status" value="1"/>
</dbReference>
<dbReference type="SUPFAM" id="SSF51735">
    <property type="entry name" value="NAD(P)-binding Rossmann-fold domains"/>
    <property type="match status" value="1"/>
</dbReference>
<evidence type="ECO:0000313" key="6">
    <source>
        <dbReference type="Proteomes" id="UP001058461"/>
    </source>
</evidence>
<dbReference type="InterPro" id="IPR015815">
    <property type="entry name" value="HIBADH-related"/>
</dbReference>
<dbReference type="EMBL" id="CP073347">
    <property type="protein sequence ID" value="UTW13052.1"/>
    <property type="molecule type" value="Genomic_DNA"/>
</dbReference>
<evidence type="ECO:0000313" key="5">
    <source>
        <dbReference type="EMBL" id="UTW13052.1"/>
    </source>
</evidence>
<evidence type="ECO:0000256" key="2">
    <source>
        <dbReference type="ARBA" id="ARBA00023027"/>
    </source>
</evidence>
<dbReference type="InterPro" id="IPR013328">
    <property type="entry name" value="6PGD_dom2"/>
</dbReference>
<dbReference type="PANTHER" id="PTHR22981:SF7">
    <property type="entry name" value="3-HYDROXYISOBUTYRATE DEHYDROGENASE, MITOCHONDRIAL"/>
    <property type="match status" value="1"/>
</dbReference>
<dbReference type="Pfam" id="PF03446">
    <property type="entry name" value="NAD_binding_2"/>
    <property type="match status" value="1"/>
</dbReference>
<dbReference type="SUPFAM" id="SSF48179">
    <property type="entry name" value="6-phosphogluconate dehydrogenase C-terminal domain-like"/>
    <property type="match status" value="1"/>
</dbReference>
<sequence length="305" mass="32015">MKIGFIGLGNMGAGMAANILGYCEHNSASLSVLDLNQAVVDRLVGLGAVRGASVQDIAQNCDLIFTSLPSSKQVAQVAFGAEGILENARAGAVWIETSTSELAEWEKVRAAAPASLTLIDGPVTGGAEGAAAGTLTMLLGAEETQLEAVRPVLESFTKRAVRMGPSGAGYATKLIQLHLNYLVAQGIGEALMLGAKANLDLDTLHGVLQNSCAQSYVVDRYIPMVLDGSYDPSFALGLATKDMRLITGLGEYLDVDLTLARKVYETYQVATAEFGEDAPHLSVVKLIENSGKTLLRSEAPQEVSA</sequence>
<gene>
    <name evidence="5" type="ORF">KDW95_05160</name>
</gene>
<protein>
    <submittedName>
        <fullName evidence="5">NAD(P)-dependent oxidoreductase</fullName>
    </submittedName>
</protein>
<dbReference type="InterPro" id="IPR008927">
    <property type="entry name" value="6-PGluconate_DH-like_C_sf"/>
</dbReference>
<reference evidence="5" key="1">
    <citation type="submission" date="2021-04" db="EMBL/GenBank/DDBJ databases">
        <title>Oceanospirillales bacteria with DddD are important DMSP degraders in coastal seawater.</title>
        <authorList>
            <person name="Liu J."/>
        </authorList>
    </citation>
    <scope>NUCLEOTIDE SEQUENCE</scope>
    <source>
        <strain evidence="5">D13-1</strain>
    </source>
</reference>
<keyword evidence="2" id="KW-0520">NAD</keyword>
<dbReference type="InterPro" id="IPR002204">
    <property type="entry name" value="3-OH-isobutyrate_DH-rel_CS"/>
</dbReference>
<dbReference type="Proteomes" id="UP001058461">
    <property type="component" value="Chromosome"/>
</dbReference>
<dbReference type="InterPro" id="IPR006115">
    <property type="entry name" value="6PGDH_NADP-bd"/>
</dbReference>
<dbReference type="PANTHER" id="PTHR22981">
    <property type="entry name" value="3-HYDROXYISOBUTYRATE DEHYDROGENASE-RELATED"/>
    <property type="match status" value="1"/>
</dbReference>
<evidence type="ECO:0000259" key="4">
    <source>
        <dbReference type="Pfam" id="PF14833"/>
    </source>
</evidence>
<name>A0ABY5HPA0_9GAMM</name>
<dbReference type="RefSeq" id="WP_255855215.1">
    <property type="nucleotide sequence ID" value="NZ_CP073347.1"/>
</dbReference>
<dbReference type="Gene3D" id="1.10.1040.10">
    <property type="entry name" value="N-(1-d-carboxylethyl)-l-norvaline Dehydrogenase, domain 2"/>
    <property type="match status" value="1"/>
</dbReference>
<dbReference type="PROSITE" id="PS00895">
    <property type="entry name" value="3_HYDROXYISOBUT_DH"/>
    <property type="match status" value="1"/>
</dbReference>
<proteinExistence type="predicted"/>
<keyword evidence="6" id="KW-1185">Reference proteome</keyword>
<accession>A0ABY5HPA0</accession>
<evidence type="ECO:0000259" key="3">
    <source>
        <dbReference type="Pfam" id="PF03446"/>
    </source>
</evidence>
<evidence type="ECO:0000256" key="1">
    <source>
        <dbReference type="ARBA" id="ARBA00023002"/>
    </source>
</evidence>
<organism evidence="5 6">
    <name type="scientific">Marinobacterium rhizophilum</name>
    <dbReference type="NCBI Taxonomy" id="420402"/>
    <lineage>
        <taxon>Bacteria</taxon>
        <taxon>Pseudomonadati</taxon>
        <taxon>Pseudomonadota</taxon>
        <taxon>Gammaproteobacteria</taxon>
        <taxon>Oceanospirillales</taxon>
        <taxon>Oceanospirillaceae</taxon>
        <taxon>Marinobacterium</taxon>
    </lineage>
</organism>
<dbReference type="Pfam" id="PF14833">
    <property type="entry name" value="NAD_binding_11"/>
    <property type="match status" value="1"/>
</dbReference>
<feature type="domain" description="6-phosphogluconate dehydrogenase NADP-binding" evidence="3">
    <location>
        <begin position="2"/>
        <end position="161"/>
    </location>
</feature>
<dbReference type="Gene3D" id="3.40.50.720">
    <property type="entry name" value="NAD(P)-binding Rossmann-like Domain"/>
    <property type="match status" value="1"/>
</dbReference>
<dbReference type="InterPro" id="IPR036291">
    <property type="entry name" value="NAD(P)-bd_dom_sf"/>
</dbReference>
<dbReference type="InterPro" id="IPR029154">
    <property type="entry name" value="HIBADH-like_NADP-bd"/>
</dbReference>